<evidence type="ECO:0000313" key="4">
    <source>
        <dbReference type="Proteomes" id="UP000077755"/>
    </source>
</evidence>
<evidence type="ECO:0000313" key="3">
    <source>
        <dbReference type="EMBL" id="WOH08379.1"/>
    </source>
</evidence>
<dbReference type="InterPro" id="IPR056839">
    <property type="entry name" value="Receiver_AHK4/CRE1_1st"/>
</dbReference>
<keyword evidence="4" id="KW-1185">Reference proteome</keyword>
<feature type="domain" description="AHK4/CRE1/WOL first receiver" evidence="1">
    <location>
        <begin position="1"/>
        <end position="44"/>
    </location>
</feature>
<reference evidence="3" key="2">
    <citation type="submission" date="2022-03" db="EMBL/GenBank/DDBJ databases">
        <title>Draft title - Genomic analysis of global carrot germplasm unveils the trajectory of domestication and the origin of high carotenoid orange carrot.</title>
        <authorList>
            <person name="Iorizzo M."/>
            <person name="Ellison S."/>
            <person name="Senalik D."/>
            <person name="Macko-Podgorni A."/>
            <person name="Grzebelus D."/>
            <person name="Bostan H."/>
            <person name="Rolling W."/>
            <person name="Curaba J."/>
            <person name="Simon P."/>
        </authorList>
    </citation>
    <scope>NUCLEOTIDE SEQUENCE</scope>
    <source>
        <tissue evidence="3">Leaf</tissue>
    </source>
</reference>
<evidence type="ECO:0000313" key="2">
    <source>
        <dbReference type="EMBL" id="KZM86982.1"/>
    </source>
</evidence>
<dbReference type="AlphaFoldDB" id="A0A161ZJ48"/>
<gene>
    <name evidence="2" type="ORF">DCAR_024116</name>
    <name evidence="3" type="ORF">DCAR_0727818</name>
</gene>
<organism evidence="2">
    <name type="scientific">Daucus carota subsp. sativus</name>
    <name type="common">Carrot</name>
    <dbReference type="NCBI Taxonomy" id="79200"/>
    <lineage>
        <taxon>Eukaryota</taxon>
        <taxon>Viridiplantae</taxon>
        <taxon>Streptophyta</taxon>
        <taxon>Embryophyta</taxon>
        <taxon>Tracheophyta</taxon>
        <taxon>Spermatophyta</taxon>
        <taxon>Magnoliopsida</taxon>
        <taxon>eudicotyledons</taxon>
        <taxon>Gunneridae</taxon>
        <taxon>Pentapetalae</taxon>
        <taxon>asterids</taxon>
        <taxon>campanulids</taxon>
        <taxon>Apiales</taxon>
        <taxon>Apiaceae</taxon>
        <taxon>Apioideae</taxon>
        <taxon>Scandiceae</taxon>
        <taxon>Daucinae</taxon>
        <taxon>Daucus</taxon>
        <taxon>Daucus sect. Daucus</taxon>
    </lineage>
</organism>
<dbReference type="STRING" id="79200.A0A161ZJ48"/>
<dbReference type="EMBL" id="LNRQ01000007">
    <property type="protein sequence ID" value="KZM86982.1"/>
    <property type="molecule type" value="Genomic_DNA"/>
</dbReference>
<dbReference type="Proteomes" id="UP000077755">
    <property type="component" value="Chromosome 7"/>
</dbReference>
<proteinExistence type="predicted"/>
<sequence>MILLATNITSAEFYKEKVAGFADTVIMKPLRASMVAAYLQQVFGTRKKPQGKEMLNGSFLRSRLCSKKILAVVDNRVNLKKFDADVEGAESGKDFILECNLIMDHGSSLI</sequence>
<dbReference type="Gramene" id="KZM86982">
    <property type="protein sequence ID" value="KZM86982"/>
    <property type="gene ID" value="DCAR_024116"/>
</dbReference>
<reference evidence="2" key="1">
    <citation type="journal article" date="2016" name="Nat. Genet.">
        <title>A high-quality carrot genome assembly provides new insights into carotenoid accumulation and asterid genome evolution.</title>
        <authorList>
            <person name="Iorizzo M."/>
            <person name="Ellison S."/>
            <person name="Senalik D."/>
            <person name="Zeng P."/>
            <person name="Satapoomin P."/>
            <person name="Huang J."/>
            <person name="Bowman M."/>
            <person name="Iovene M."/>
            <person name="Sanseverino W."/>
            <person name="Cavagnaro P."/>
            <person name="Yildiz M."/>
            <person name="Macko-Podgorni A."/>
            <person name="Moranska E."/>
            <person name="Grzebelus E."/>
            <person name="Grzebelus D."/>
            <person name="Ashrafi H."/>
            <person name="Zheng Z."/>
            <person name="Cheng S."/>
            <person name="Spooner D."/>
            <person name="Van Deynze A."/>
            <person name="Simon P."/>
        </authorList>
    </citation>
    <scope>NUCLEOTIDE SEQUENCE [LARGE SCALE GENOMIC DNA]</scope>
    <source>
        <tissue evidence="2">Leaf</tissue>
    </source>
</reference>
<accession>A0A161ZJ48</accession>
<evidence type="ECO:0000259" key="1">
    <source>
        <dbReference type="Pfam" id="PF24896"/>
    </source>
</evidence>
<name>A0A161ZJ48_DAUCS</name>
<protein>
    <recommendedName>
        <fullName evidence="1">AHK4/CRE1/WOL first receiver domain-containing protein</fullName>
    </recommendedName>
</protein>
<dbReference type="Pfam" id="PF24896">
    <property type="entry name" value="Receiver_CRE1"/>
    <property type="match status" value="1"/>
</dbReference>
<dbReference type="EMBL" id="CP093349">
    <property type="protein sequence ID" value="WOH08379.1"/>
    <property type="molecule type" value="Genomic_DNA"/>
</dbReference>